<sequence>MIDDYIKDLRKCLTIEDVENVMNGRIYKHSNNSKFEDNYIELPNRTGTYTKKNLRFENKIYEILFKVFLFLKLDNLVGKVSLGTGMSHYSAMLKIILLDIEKEQPLISHFGDLRITTIDKIAINYLNNKNIKYTTNQEKTRKLIEWLVYVNNNVPYFLRINKDIIHNANHLHLLHKKSKEEKRKDDESPSKRLPYSLANLKKIVSFSIQYMENYSNDALLAGEMFIKSRLYSDTAKYNYLYNEIGNNIFDIKEPSLKGIQDEINSGENSYTINKSGIRVIRVKNISAKLLEINKKLEASCLVIILMTTGMRNSELVNLKRYPKIEDDEYYHIKRVITKTAKTDEGEEHSICIPLITKKAIEILSQIGEIKDGKKDGKIMSRSLQITSNNKKEADLSGAILNLIKYLCRFINIKKPPLVHQFRHAIAFLIARINQKDGYELARLLLGHKSIRMTLRYLGHYNIYIRNALSEFYQKESTFLLDEITTGLENDKKFYGEKIEFLTDNIVFKGSYSEKFTDLLNKNLLELINKGKIAIIQTPVSLCIHDLTKPEEMVCQRGFNLRNIVFNNPFPSLCEAERCKNAIFTESNIEHLIAQVKDIPADIKNRLEKNKFFVENGAFNEEPFSKIINQYKKDKNKKVVS</sequence>
<proteinExistence type="predicted"/>
<dbReference type="SUPFAM" id="SSF56349">
    <property type="entry name" value="DNA breaking-rejoining enzymes"/>
    <property type="match status" value="1"/>
</dbReference>
<dbReference type="EMBL" id="CP032823">
    <property type="protein sequence ID" value="AYJ79248.1"/>
    <property type="molecule type" value="Genomic_DNA"/>
</dbReference>
<dbReference type="Proteomes" id="UP000273809">
    <property type="component" value="Chromosome"/>
</dbReference>
<dbReference type="GO" id="GO:0006310">
    <property type="term" value="P:DNA recombination"/>
    <property type="evidence" value="ECO:0007669"/>
    <property type="project" value="UniProtKB-KW"/>
</dbReference>
<accession>A0AAD0TRZ1</accession>
<organism evidence="3 4">
    <name type="scientific">Aliarcobacter cryaerophilus ATCC 43158</name>
    <dbReference type="NCBI Taxonomy" id="1032070"/>
    <lineage>
        <taxon>Bacteria</taxon>
        <taxon>Pseudomonadati</taxon>
        <taxon>Campylobacterota</taxon>
        <taxon>Epsilonproteobacteria</taxon>
        <taxon>Campylobacterales</taxon>
        <taxon>Arcobacteraceae</taxon>
        <taxon>Aliarcobacter</taxon>
    </lineage>
</organism>
<dbReference type="PROSITE" id="PS51898">
    <property type="entry name" value="TYR_RECOMBINASE"/>
    <property type="match status" value="1"/>
</dbReference>
<evidence type="ECO:0000256" key="1">
    <source>
        <dbReference type="ARBA" id="ARBA00023172"/>
    </source>
</evidence>
<dbReference type="GO" id="GO:0015074">
    <property type="term" value="P:DNA integration"/>
    <property type="evidence" value="ECO:0007669"/>
    <property type="project" value="InterPro"/>
</dbReference>
<reference evidence="3 4" key="1">
    <citation type="submission" date="2018-10" db="EMBL/GenBank/DDBJ databases">
        <title>Complete genome sequences of Arcobacter cryaerophilus strains ATCC 43158 and ATCC 49615.</title>
        <authorList>
            <person name="Miller W.G."/>
            <person name="Yee E."/>
            <person name="Bono J.L."/>
        </authorList>
    </citation>
    <scope>NUCLEOTIDE SEQUENCE [LARGE SCALE GENOMIC DNA]</scope>
    <source>
        <strain evidence="3 4">ATCC 43158</strain>
    </source>
</reference>
<evidence type="ECO:0000313" key="3">
    <source>
        <dbReference type="EMBL" id="AYJ79248.1"/>
    </source>
</evidence>
<dbReference type="InterPro" id="IPR002104">
    <property type="entry name" value="Integrase_catalytic"/>
</dbReference>
<dbReference type="KEGG" id="acre:ACRYA_0079"/>
<dbReference type="Gene3D" id="1.10.443.10">
    <property type="entry name" value="Intergrase catalytic core"/>
    <property type="match status" value="1"/>
</dbReference>
<dbReference type="AlphaFoldDB" id="A0AAD0TRZ1"/>
<dbReference type="InterPro" id="IPR011010">
    <property type="entry name" value="DNA_brk_join_enz"/>
</dbReference>
<protein>
    <submittedName>
        <fullName evidence="3">Site-specific tyrosine recombinase, phage integrase family</fullName>
    </submittedName>
</protein>
<dbReference type="GeneID" id="56460306"/>
<evidence type="ECO:0000313" key="4">
    <source>
        <dbReference type="Proteomes" id="UP000273809"/>
    </source>
</evidence>
<gene>
    <name evidence="3" type="ORF">ACRYA_0079</name>
</gene>
<dbReference type="Pfam" id="PF00589">
    <property type="entry name" value="Phage_integrase"/>
    <property type="match status" value="1"/>
</dbReference>
<feature type="domain" description="Tyr recombinase" evidence="2">
    <location>
        <begin position="272"/>
        <end position="469"/>
    </location>
</feature>
<dbReference type="InterPro" id="IPR013762">
    <property type="entry name" value="Integrase-like_cat_sf"/>
</dbReference>
<dbReference type="RefSeq" id="WP_105918147.1">
    <property type="nucleotide sequence ID" value="NZ_CP021072.1"/>
</dbReference>
<evidence type="ECO:0000259" key="2">
    <source>
        <dbReference type="PROSITE" id="PS51898"/>
    </source>
</evidence>
<dbReference type="GO" id="GO:0003677">
    <property type="term" value="F:DNA binding"/>
    <property type="evidence" value="ECO:0007669"/>
    <property type="project" value="InterPro"/>
</dbReference>
<dbReference type="CDD" id="cd00397">
    <property type="entry name" value="DNA_BRE_C"/>
    <property type="match status" value="1"/>
</dbReference>
<name>A0AAD0TRZ1_9BACT</name>
<keyword evidence="1" id="KW-0233">DNA recombination</keyword>